<organism evidence="1 2">
    <name type="scientific">Aeoliella straminimaris</name>
    <dbReference type="NCBI Taxonomy" id="2954799"/>
    <lineage>
        <taxon>Bacteria</taxon>
        <taxon>Pseudomonadati</taxon>
        <taxon>Planctomycetota</taxon>
        <taxon>Planctomycetia</taxon>
        <taxon>Pirellulales</taxon>
        <taxon>Lacipirellulaceae</taxon>
        <taxon>Aeoliella</taxon>
    </lineage>
</organism>
<dbReference type="Proteomes" id="UP001155241">
    <property type="component" value="Unassembled WGS sequence"/>
</dbReference>
<sequence>MNELSTPTAVEPSSSDAVVHREALAAFVEFAATALEVRCALADGVATLDFEHREHPAWPRPYQTRVAVASEKIASPPRKVTSPSDGSHWLWNLATLELGALVAHPTSQPESVHEFSSRLFGAYRVENGQMHLAGCHLIDVPFLRATTLAADDPAMVEHRYFDQTMQPVSESYLQQLGLSDIAPLTFQSSPLSRPQVETLARQCDTAGERFVALTVIVAKRAEGALQFDIGDQCARVRFHDWTRTLTAPAFHCAASGMDTFHLAAIDDGRIVAAEAVANCEESGVRVLESERVTCSVTGKHVDPRLAAKCPVLGEWVLKDQMATCRACQQSVSRLALEGGVCRACRELPLAKPTDTWVAGLRETYPVLKKYRKFRAGKLGDLVRVMASGWWRRLLLVTAGENGPLVLLARREGLAGTWEKVPPSEWQSVLGAKAPDNE</sequence>
<dbReference type="RefSeq" id="WP_252853905.1">
    <property type="nucleotide sequence ID" value="NZ_JAMXLR010000061.1"/>
</dbReference>
<reference evidence="1" key="1">
    <citation type="submission" date="2022-06" db="EMBL/GenBank/DDBJ databases">
        <title>Aeoliella straminimaris, a novel planctomycete from sediments.</title>
        <authorList>
            <person name="Vitorino I.R."/>
            <person name="Lage O.M."/>
        </authorList>
    </citation>
    <scope>NUCLEOTIDE SEQUENCE</scope>
    <source>
        <strain evidence="1">ICT_H6.2</strain>
    </source>
</reference>
<comment type="caution">
    <text evidence="1">The sequence shown here is derived from an EMBL/GenBank/DDBJ whole genome shotgun (WGS) entry which is preliminary data.</text>
</comment>
<keyword evidence="2" id="KW-1185">Reference proteome</keyword>
<accession>A0A9X2JK32</accession>
<dbReference type="AlphaFoldDB" id="A0A9X2JK32"/>
<dbReference type="EMBL" id="JAMXLR010000061">
    <property type="protein sequence ID" value="MCO6045794.1"/>
    <property type="molecule type" value="Genomic_DNA"/>
</dbReference>
<evidence type="ECO:0000313" key="1">
    <source>
        <dbReference type="EMBL" id="MCO6045794.1"/>
    </source>
</evidence>
<protein>
    <submittedName>
        <fullName evidence="1">Uncharacterized protein</fullName>
    </submittedName>
</protein>
<gene>
    <name evidence="1" type="ORF">NG895_17995</name>
</gene>
<name>A0A9X2JK32_9BACT</name>
<proteinExistence type="predicted"/>
<evidence type="ECO:0000313" key="2">
    <source>
        <dbReference type="Proteomes" id="UP001155241"/>
    </source>
</evidence>